<evidence type="ECO:0000256" key="4">
    <source>
        <dbReference type="ARBA" id="ARBA00022695"/>
    </source>
</evidence>
<dbReference type="Pfam" id="PF14487">
    <property type="entry name" value="DarT"/>
    <property type="match status" value="1"/>
</dbReference>
<comment type="caution">
    <text evidence="6">Lacks conserved residue(s) required for the propagation of feature annotation.</text>
</comment>
<keyword evidence="1 6" id="KW-1277">Toxin-antitoxin system</keyword>
<dbReference type="RefSeq" id="WP_073603633.1">
    <property type="nucleotide sequence ID" value="NZ_FQXZ01000017.1"/>
</dbReference>
<protein>
    <recommendedName>
        <fullName evidence="7">DarT domain-containing protein</fullName>
    </recommendedName>
</protein>
<proteinExistence type="inferred from homology"/>
<evidence type="ECO:0000256" key="3">
    <source>
        <dbReference type="ARBA" id="ARBA00022679"/>
    </source>
</evidence>
<keyword evidence="3 6" id="KW-0808">Transferase</keyword>
<evidence type="ECO:0000313" key="9">
    <source>
        <dbReference type="Proteomes" id="UP000184608"/>
    </source>
</evidence>
<dbReference type="GO" id="GO:0016757">
    <property type="term" value="F:glycosyltransferase activity"/>
    <property type="evidence" value="ECO:0007669"/>
    <property type="project" value="UniProtKB-UniRule"/>
</dbReference>
<organism evidence="8 9">
    <name type="scientific">Vibrio aerogenes CECT 7868</name>
    <dbReference type="NCBI Taxonomy" id="1216006"/>
    <lineage>
        <taxon>Bacteria</taxon>
        <taxon>Pseudomonadati</taxon>
        <taxon>Pseudomonadota</taxon>
        <taxon>Gammaproteobacteria</taxon>
        <taxon>Vibrionales</taxon>
        <taxon>Vibrionaceae</taxon>
        <taxon>Vibrio</taxon>
    </lineage>
</organism>
<feature type="active site" description="Proton acceptor" evidence="6">
    <location>
        <position position="54"/>
    </location>
</feature>
<gene>
    <name evidence="8" type="ORF">VA7868_01926</name>
</gene>
<keyword evidence="2 6" id="KW-0328">Glycosyltransferase</keyword>
<comment type="similarity">
    <text evidence="6">Belongs to the DarT ADP-ribosyltransferase family.</text>
</comment>
<dbReference type="AlphaFoldDB" id="A0A1M5YS26"/>
<comment type="catalytic activity">
    <reaction evidence="6">
        <text>a thymidine in DNA + NAD(+) = an N-(ADP-alpha-D-ribosyl)-thymidine in DNA + nicotinamide + H(+)</text>
        <dbReference type="Rhea" id="RHEA:71651"/>
        <dbReference type="Rhea" id="RHEA-COMP:13556"/>
        <dbReference type="Rhea" id="RHEA-COMP:18051"/>
        <dbReference type="ChEBI" id="CHEBI:15378"/>
        <dbReference type="ChEBI" id="CHEBI:17154"/>
        <dbReference type="ChEBI" id="CHEBI:57540"/>
        <dbReference type="ChEBI" id="CHEBI:137386"/>
        <dbReference type="ChEBI" id="CHEBI:191199"/>
    </reaction>
</comment>
<sequence length="268" mass="31645">MSTLDQYKDKYFFHFTHLANLNDILVNGLLSTNEKKERKIKHLDVASSDIQCTRHEMVVPCGPKGKIHDYVPFYFCPRTPMFLSIIKSRNYDQPFFITFAVSFEKLKSKKFVFTNKAANRRFEPPEFYDCPTQLDKLSWDIIESRSWGCTDDSIKHKKMAEALHYKKFNLSDVDYIVVWKEQIKDFVKKAFNKNGINCPPIYLDGKNKYYHYYYDLNCNEKNCSLVHGPIITRATFINIVEKVNENRRTVNDHYKFDDIEDALPPLSE</sequence>
<keyword evidence="4 6" id="KW-0548">Nucleotidyltransferase</keyword>
<feature type="active site" evidence="6">
    <location>
        <position position="161"/>
    </location>
</feature>
<keyword evidence="9" id="KW-1185">Reference proteome</keyword>
<feature type="binding site" evidence="6">
    <location>
        <begin position="14"/>
        <end position="16"/>
    </location>
    <ligand>
        <name>NAD(+)</name>
        <dbReference type="ChEBI" id="CHEBI:57540"/>
    </ligand>
</feature>
<evidence type="ECO:0000313" key="8">
    <source>
        <dbReference type="EMBL" id="SHI14640.1"/>
    </source>
</evidence>
<dbReference type="InterPro" id="IPR029494">
    <property type="entry name" value="DarT"/>
</dbReference>
<feature type="domain" description="DarT" evidence="7">
    <location>
        <begin position="10"/>
        <end position="211"/>
    </location>
</feature>
<accession>A0A1M5YS26</accession>
<keyword evidence="5 6" id="KW-0238">DNA-binding</keyword>
<dbReference type="Proteomes" id="UP000184608">
    <property type="component" value="Unassembled WGS sequence"/>
</dbReference>
<evidence type="ECO:0000256" key="1">
    <source>
        <dbReference type="ARBA" id="ARBA00022649"/>
    </source>
</evidence>
<evidence type="ECO:0000256" key="5">
    <source>
        <dbReference type="ARBA" id="ARBA00023125"/>
    </source>
</evidence>
<dbReference type="GO" id="GO:0003677">
    <property type="term" value="F:DNA binding"/>
    <property type="evidence" value="ECO:0007669"/>
    <property type="project" value="UniProtKB-UniRule"/>
</dbReference>
<dbReference type="PROSITE" id="PS52018">
    <property type="entry name" value="DART"/>
    <property type="match status" value="1"/>
</dbReference>
<feature type="binding site" evidence="6">
    <location>
        <position position="54"/>
    </location>
    <ligand>
        <name>NAD(+)</name>
        <dbReference type="ChEBI" id="CHEBI:57540"/>
    </ligand>
</feature>
<reference evidence="8 9" key="1">
    <citation type="submission" date="2016-11" db="EMBL/GenBank/DDBJ databases">
        <authorList>
            <person name="Jaros S."/>
            <person name="Januszkiewicz K."/>
            <person name="Wedrychowicz H."/>
        </authorList>
    </citation>
    <scope>NUCLEOTIDE SEQUENCE [LARGE SCALE GENOMIC DNA]</scope>
    <source>
        <strain evidence="8 9">CECT 7868</strain>
    </source>
</reference>
<dbReference type="GO" id="GO:0016779">
    <property type="term" value="F:nucleotidyltransferase activity"/>
    <property type="evidence" value="ECO:0007669"/>
    <property type="project" value="UniProtKB-UniRule"/>
</dbReference>
<dbReference type="STRING" id="1216006.VA7868_01926"/>
<evidence type="ECO:0000256" key="6">
    <source>
        <dbReference type="PROSITE-ProRule" id="PRU01362"/>
    </source>
</evidence>
<name>A0A1M5YS26_9VIBR</name>
<dbReference type="EMBL" id="FQXZ01000017">
    <property type="protein sequence ID" value="SHI14640.1"/>
    <property type="molecule type" value="Genomic_DNA"/>
</dbReference>
<evidence type="ECO:0000259" key="7">
    <source>
        <dbReference type="PROSITE" id="PS52018"/>
    </source>
</evidence>
<evidence type="ECO:0000256" key="2">
    <source>
        <dbReference type="ARBA" id="ARBA00022676"/>
    </source>
</evidence>